<dbReference type="EMBL" id="UINC01088108">
    <property type="protein sequence ID" value="SVC38053.1"/>
    <property type="molecule type" value="Genomic_DNA"/>
</dbReference>
<accession>A0A382LNX0</accession>
<protein>
    <submittedName>
        <fullName evidence="1">Uncharacterized protein</fullName>
    </submittedName>
</protein>
<proteinExistence type="predicted"/>
<organism evidence="1">
    <name type="scientific">marine metagenome</name>
    <dbReference type="NCBI Taxonomy" id="408172"/>
    <lineage>
        <taxon>unclassified sequences</taxon>
        <taxon>metagenomes</taxon>
        <taxon>ecological metagenomes</taxon>
    </lineage>
</organism>
<reference evidence="1" key="1">
    <citation type="submission" date="2018-05" db="EMBL/GenBank/DDBJ databases">
        <authorList>
            <person name="Lanie J.A."/>
            <person name="Ng W.-L."/>
            <person name="Kazmierczak K.M."/>
            <person name="Andrzejewski T.M."/>
            <person name="Davidsen T.M."/>
            <person name="Wayne K.J."/>
            <person name="Tettelin H."/>
            <person name="Glass J.I."/>
            <person name="Rusch D."/>
            <person name="Podicherti R."/>
            <person name="Tsui H.-C.T."/>
            <person name="Winkler M.E."/>
        </authorList>
    </citation>
    <scope>NUCLEOTIDE SEQUENCE</scope>
</reference>
<evidence type="ECO:0000313" key="1">
    <source>
        <dbReference type="EMBL" id="SVC38053.1"/>
    </source>
</evidence>
<name>A0A382LNX0_9ZZZZ</name>
<dbReference type="AlphaFoldDB" id="A0A382LNX0"/>
<sequence>MKTNTISLTTNDIQISLDCEANLVSFDDLVHSKAYLPEVEPVPLLRLVTELDIEVPTRMDYDQTNNVLELVYQNTVVIISVQQKLTHLTFELKAIDGQKVDLIMWGPFPTTIDQIIGETIGIVRNDQFAIGIQALSPQTIGGQPQEYPPSSIVGTSVWESQIRSIETAVQTDFGSVLQAYTRQQDGGILGSKIAIFGCPVGQALERIGEIELAEGLPHPMLDGEWTKTSLTAKSSYLITDFGEHNIDDALNYTHQAGFKYLYHSGPFYNW</sequence>
<feature type="non-terminal residue" evidence="1">
    <location>
        <position position="270"/>
    </location>
</feature>
<gene>
    <name evidence="1" type="ORF">METZ01_LOCUS290907</name>
</gene>